<sequence>MKDWLIEHKLTVIAVVFIVFGGSYYFYVNDHDEPAPMNSIIGENKLQAEGIETESKNQTNPTAALPEKIMVDVKGQVKLPGVYQSNSGERVIDVIGRAGGLTDQADQTQVNFAEHVQDEMVIYIPAKGEEGVAAPGPSVGSMTVSGGSGQKQGKININKADEQELQNLPGIGPAKAAAIIEFRNTSGPFKVIEDLKSISGIGDKTFEKLKDLIAVN</sequence>
<dbReference type="InterPro" id="IPR003583">
    <property type="entry name" value="Hlx-hairpin-Hlx_DNA-bd_motif"/>
</dbReference>
<dbReference type="InterPro" id="IPR010994">
    <property type="entry name" value="RuvA_2-like"/>
</dbReference>
<reference evidence="3 4" key="1">
    <citation type="submission" date="2024-11" db="EMBL/GenBank/DDBJ databases">
        <authorList>
            <person name="Lucas J.A."/>
        </authorList>
    </citation>
    <scope>NUCLEOTIDE SEQUENCE [LARGE SCALE GENOMIC DNA]</scope>
    <source>
        <strain evidence="3 4">Z 5.4</strain>
    </source>
</reference>
<dbReference type="InterPro" id="IPR051675">
    <property type="entry name" value="Endo/Exo/Phosphatase_dom_1"/>
</dbReference>
<dbReference type="Pfam" id="PF12836">
    <property type="entry name" value="HHH_3"/>
    <property type="match status" value="1"/>
</dbReference>
<evidence type="ECO:0000256" key="1">
    <source>
        <dbReference type="SAM" id="Phobius"/>
    </source>
</evidence>
<dbReference type="NCBIfam" id="TIGR00426">
    <property type="entry name" value="competence protein ComEA helix-hairpin-helix repeat region"/>
    <property type="match status" value="1"/>
</dbReference>
<dbReference type="EMBL" id="JBJHQH010000004">
    <property type="protein sequence ID" value="MFK9091389.1"/>
    <property type="molecule type" value="Genomic_DNA"/>
</dbReference>
<keyword evidence="1" id="KW-0472">Membrane</keyword>
<comment type="caution">
    <text evidence="3">The sequence shown here is derived from an EMBL/GenBank/DDBJ whole genome shotgun (WGS) entry which is preliminary data.</text>
</comment>
<dbReference type="Gene3D" id="3.10.560.10">
    <property type="entry name" value="Outer membrane lipoprotein wza domain like"/>
    <property type="match status" value="1"/>
</dbReference>
<dbReference type="Pfam" id="PF10531">
    <property type="entry name" value="SLBB"/>
    <property type="match status" value="1"/>
</dbReference>
<dbReference type="Gene3D" id="1.10.150.310">
    <property type="entry name" value="Tex RuvX-like domain-like"/>
    <property type="match status" value="1"/>
</dbReference>
<keyword evidence="4" id="KW-1185">Reference proteome</keyword>
<keyword evidence="1" id="KW-1133">Transmembrane helix</keyword>
<dbReference type="InterPro" id="IPR019554">
    <property type="entry name" value="Soluble_ligand-bd"/>
</dbReference>
<dbReference type="PANTHER" id="PTHR21180:SF32">
    <property type="entry name" value="ENDONUCLEASE_EXONUCLEASE_PHOSPHATASE FAMILY DOMAIN-CONTAINING PROTEIN 1"/>
    <property type="match status" value="1"/>
</dbReference>
<dbReference type="Proteomes" id="UP001623041">
    <property type="component" value="Unassembled WGS sequence"/>
</dbReference>
<dbReference type="SUPFAM" id="SSF47781">
    <property type="entry name" value="RuvA domain 2-like"/>
    <property type="match status" value="1"/>
</dbReference>
<keyword evidence="1" id="KW-0812">Transmembrane</keyword>
<gene>
    <name evidence="3" type="ORF">ACJEBI_07830</name>
</gene>
<proteinExistence type="predicted"/>
<feature type="domain" description="Helix-hairpin-helix DNA-binding motif class 1" evidence="2">
    <location>
        <begin position="193"/>
        <end position="212"/>
    </location>
</feature>
<dbReference type="PANTHER" id="PTHR21180">
    <property type="entry name" value="ENDONUCLEASE/EXONUCLEASE/PHOSPHATASE FAMILY DOMAIN-CONTAINING PROTEIN 1"/>
    <property type="match status" value="1"/>
</dbReference>
<dbReference type="SMART" id="SM00278">
    <property type="entry name" value="HhH1"/>
    <property type="match status" value="2"/>
</dbReference>
<evidence type="ECO:0000313" key="3">
    <source>
        <dbReference type="EMBL" id="MFK9091389.1"/>
    </source>
</evidence>
<feature type="domain" description="Helix-hairpin-helix DNA-binding motif class 1" evidence="2">
    <location>
        <begin position="163"/>
        <end position="182"/>
    </location>
</feature>
<dbReference type="RefSeq" id="WP_406580050.1">
    <property type="nucleotide sequence ID" value="NZ_JBJHQH010000004.1"/>
</dbReference>
<feature type="transmembrane region" description="Helical" evidence="1">
    <location>
        <begin position="12"/>
        <end position="28"/>
    </location>
</feature>
<accession>A0ABW8RF30</accession>
<evidence type="ECO:0000313" key="4">
    <source>
        <dbReference type="Proteomes" id="UP001623041"/>
    </source>
</evidence>
<name>A0ABW8RF30_9BACI</name>
<dbReference type="InterPro" id="IPR004509">
    <property type="entry name" value="Competence_ComEA_HhH"/>
</dbReference>
<organism evidence="3 4">
    <name type="scientific">Bacillus salipaludis</name>
    <dbReference type="NCBI Taxonomy" id="2547811"/>
    <lineage>
        <taxon>Bacteria</taxon>
        <taxon>Bacillati</taxon>
        <taxon>Bacillota</taxon>
        <taxon>Bacilli</taxon>
        <taxon>Bacillales</taxon>
        <taxon>Bacillaceae</taxon>
        <taxon>Bacillus</taxon>
    </lineage>
</organism>
<protein>
    <submittedName>
        <fullName evidence="3">Helix-hairpin-helix domain-containing protein</fullName>
    </submittedName>
</protein>
<evidence type="ECO:0000259" key="2">
    <source>
        <dbReference type="SMART" id="SM00278"/>
    </source>
</evidence>